<comment type="subcellular location">
    <subcellularLocation>
        <location evidence="1">Cell membrane</location>
        <topology evidence="1">Multi-pass membrane protein</topology>
    </subcellularLocation>
</comment>
<dbReference type="PANTHER" id="PTHR33908">
    <property type="entry name" value="MANNOSYLTRANSFERASE YKCB-RELATED"/>
    <property type="match status" value="1"/>
</dbReference>
<feature type="transmembrane region" description="Helical" evidence="9">
    <location>
        <begin position="328"/>
        <end position="346"/>
    </location>
</feature>
<evidence type="ECO:0000256" key="4">
    <source>
        <dbReference type="ARBA" id="ARBA00022679"/>
    </source>
</evidence>
<evidence type="ECO:0000256" key="1">
    <source>
        <dbReference type="ARBA" id="ARBA00004651"/>
    </source>
</evidence>
<evidence type="ECO:0000256" key="8">
    <source>
        <dbReference type="SAM" id="MobiDB-lite"/>
    </source>
</evidence>
<feature type="transmembrane region" description="Helical" evidence="9">
    <location>
        <begin position="141"/>
        <end position="160"/>
    </location>
</feature>
<evidence type="ECO:0000256" key="2">
    <source>
        <dbReference type="ARBA" id="ARBA00022475"/>
    </source>
</evidence>
<evidence type="ECO:0000259" key="10">
    <source>
        <dbReference type="Pfam" id="PF13231"/>
    </source>
</evidence>
<feature type="domain" description="Glycosyltransferase RgtA/B/C/D-like" evidence="10">
    <location>
        <begin position="91"/>
        <end position="245"/>
    </location>
</feature>
<feature type="transmembrane region" description="Helical" evidence="9">
    <location>
        <begin position="35"/>
        <end position="57"/>
    </location>
</feature>
<keyword evidence="7 9" id="KW-0472">Membrane</keyword>
<protein>
    <submittedName>
        <fullName evidence="11">Glycosyltransferase family 39 protein</fullName>
    </submittedName>
</protein>
<keyword evidence="4" id="KW-0808">Transferase</keyword>
<keyword evidence="3" id="KW-0328">Glycosyltransferase</keyword>
<evidence type="ECO:0000313" key="12">
    <source>
        <dbReference type="Proteomes" id="UP001620409"/>
    </source>
</evidence>
<feature type="transmembrane region" description="Helical" evidence="9">
    <location>
        <begin position="352"/>
        <end position="370"/>
    </location>
</feature>
<feature type="transmembrane region" description="Helical" evidence="9">
    <location>
        <begin position="194"/>
        <end position="221"/>
    </location>
</feature>
<evidence type="ECO:0000256" key="6">
    <source>
        <dbReference type="ARBA" id="ARBA00022989"/>
    </source>
</evidence>
<feature type="transmembrane region" description="Helical" evidence="9">
    <location>
        <begin position="233"/>
        <end position="252"/>
    </location>
</feature>
<dbReference type="InterPro" id="IPR050297">
    <property type="entry name" value="LipidA_mod_glycosyltrf_83"/>
</dbReference>
<dbReference type="Pfam" id="PF13231">
    <property type="entry name" value="PMT_2"/>
    <property type="match status" value="1"/>
</dbReference>
<keyword evidence="5 9" id="KW-0812">Transmembrane</keyword>
<evidence type="ECO:0000256" key="3">
    <source>
        <dbReference type="ARBA" id="ARBA00022676"/>
    </source>
</evidence>
<dbReference type="Proteomes" id="UP001620409">
    <property type="component" value="Unassembled WGS sequence"/>
</dbReference>
<sequence length="526" mass="58452">MNIAALPTARGAEAPVDERNSDRPHGWATCRAQLVYVWLSLLLLVLGLSFQGTRALWNTDEGRYVDNALQMLDSGDYLVPAYNADHKNFTKPPLMLWAIAAAVRVMGRNTWAVRTPPALAFVLTALLLCGMGSRLLPGKAWLPGLVYGCTVAPFIASNVVSTDDLLTLCEALAMWGFVQAAFGASEAPRRPVLLMWLGFGLAFLTKGPPGLLPLLGIVLFIARRDGLRALRRFFPWTGMAVFAVVGLAWYAIVMVHDPRLVDYFLRYELFDRVFTSTQGRNPQWYGWLTAYGPVFVFGTLPWWPLLWPAWQAALLPRNWRRGWHERSPALFLALWLTLPLLIFCIARSRLPVYVLPLFLPMALMIALALRDRIDLASWRQRFMLGVWLVLLLAMKGGVALYAHPLSDDRVFARQLASRVGETEYSAIAFVEAADSTVAMEEHTPWGMRLYLDKPIYAVAWQGPQAAQTICLLSDRHPSLLLIVDGSLDGAALPAVLAQCPGRQDVKLGSWSTAHVALLHRSAALAP</sequence>
<dbReference type="InterPro" id="IPR038731">
    <property type="entry name" value="RgtA/B/C-like"/>
</dbReference>
<evidence type="ECO:0000313" key="11">
    <source>
        <dbReference type="EMBL" id="MFK2853900.1"/>
    </source>
</evidence>
<feature type="transmembrane region" description="Helical" evidence="9">
    <location>
        <begin position="118"/>
        <end position="135"/>
    </location>
</feature>
<name>A0ABW8IGF7_9GAMM</name>
<feature type="transmembrane region" description="Helical" evidence="9">
    <location>
        <begin position="284"/>
        <end position="307"/>
    </location>
</feature>
<evidence type="ECO:0000256" key="5">
    <source>
        <dbReference type="ARBA" id="ARBA00022692"/>
    </source>
</evidence>
<dbReference type="PANTHER" id="PTHR33908:SF3">
    <property type="entry name" value="UNDECAPRENYL PHOSPHATE-ALPHA-4-AMINO-4-DEOXY-L-ARABINOSE ARABINOSYL TRANSFERASE"/>
    <property type="match status" value="1"/>
</dbReference>
<dbReference type="RefSeq" id="WP_380017535.1">
    <property type="nucleotide sequence ID" value="NZ_JADIKI010000021.1"/>
</dbReference>
<reference evidence="11 12" key="1">
    <citation type="submission" date="2020-10" db="EMBL/GenBank/DDBJ databases">
        <title>Phylogeny of dyella-like bacteria.</title>
        <authorList>
            <person name="Fu J."/>
        </authorList>
    </citation>
    <scope>NUCLEOTIDE SEQUENCE [LARGE SCALE GENOMIC DNA]</scope>
    <source>
        <strain evidence="11 12">DHG40</strain>
    </source>
</reference>
<dbReference type="EMBL" id="JADIKI010000021">
    <property type="protein sequence ID" value="MFK2853900.1"/>
    <property type="molecule type" value="Genomic_DNA"/>
</dbReference>
<keyword evidence="2" id="KW-1003">Cell membrane</keyword>
<organism evidence="11 12">
    <name type="scientific">Dyella humi</name>
    <dbReference type="NCBI Taxonomy" id="1770547"/>
    <lineage>
        <taxon>Bacteria</taxon>
        <taxon>Pseudomonadati</taxon>
        <taxon>Pseudomonadota</taxon>
        <taxon>Gammaproteobacteria</taxon>
        <taxon>Lysobacterales</taxon>
        <taxon>Rhodanobacteraceae</taxon>
        <taxon>Dyella</taxon>
    </lineage>
</organism>
<feature type="region of interest" description="Disordered" evidence="8">
    <location>
        <begin position="1"/>
        <end position="23"/>
    </location>
</feature>
<gene>
    <name evidence="11" type="ORF">ISP18_04790</name>
</gene>
<feature type="transmembrane region" description="Helical" evidence="9">
    <location>
        <begin position="382"/>
        <end position="402"/>
    </location>
</feature>
<comment type="caution">
    <text evidence="11">The sequence shown here is derived from an EMBL/GenBank/DDBJ whole genome shotgun (WGS) entry which is preliminary data.</text>
</comment>
<accession>A0ABW8IGF7</accession>
<keyword evidence="6 9" id="KW-1133">Transmembrane helix</keyword>
<proteinExistence type="predicted"/>
<evidence type="ECO:0000256" key="9">
    <source>
        <dbReference type="SAM" id="Phobius"/>
    </source>
</evidence>
<evidence type="ECO:0000256" key="7">
    <source>
        <dbReference type="ARBA" id="ARBA00023136"/>
    </source>
</evidence>
<keyword evidence="12" id="KW-1185">Reference proteome</keyword>